<dbReference type="EMBL" id="JADKYY010000005">
    <property type="protein sequence ID" value="MBF5027219.1"/>
    <property type="molecule type" value="Genomic_DNA"/>
</dbReference>
<accession>A0A931EBM0</accession>
<dbReference type="Pfam" id="PF00472">
    <property type="entry name" value="RF-1"/>
    <property type="match status" value="1"/>
</dbReference>
<evidence type="ECO:0000259" key="3">
    <source>
        <dbReference type="Pfam" id="PF00501"/>
    </source>
</evidence>
<dbReference type="GO" id="GO:0003747">
    <property type="term" value="F:translation release factor activity"/>
    <property type="evidence" value="ECO:0007669"/>
    <property type="project" value="InterPro"/>
</dbReference>
<sequence length="486" mass="54687">MRMMESKGLKIKYLDNEKEFKEKIDFFLKEWDSDSKEVAVRTSGSTGAAKTLSVEKIRMLKSAKRTCDFLGLEEGDSALICLPIEYISGKMMVVRALERGLTLFATTPSLTPLRALNHRVDFCALTPLQAEHSLADLWKVSNILIGGAGVSTMLQGKIQHALSGCKEEVRIYESFGMSETLSHIALKMLYPKKQEYFTLLEGITISTSHEGALTIDAPELTSSTLYTTDRVEIISEGKFRFLGRLDHVINSGGVKIHPEELESFIKEHTERELAVSALPDPLLGQKLVVVVQGKEEPAVRSQILELPFSQRYLRPKEVFFTECLPLTPNGKMNRMELARWLENQSVSTKSEKVKSNEDFSSEIYFRTSRSSGAGGQNVNKVETRVEALWDVEKSSFFTPEQKQKILLRLKNRIGSSGTLSVASSEARSQLRNKMVAQEKLLALVGGALTEKKQRKATAPSYGSKLRRLEQKKRHSEKKSERGRRYE</sequence>
<proteinExistence type="predicted"/>
<dbReference type="Pfam" id="PF00501">
    <property type="entry name" value="AMP-binding"/>
    <property type="match status" value="1"/>
</dbReference>
<gene>
    <name evidence="4" type="primary">arfB</name>
    <name evidence="4" type="ORF">IC612_05345</name>
</gene>
<dbReference type="PANTHER" id="PTHR47814">
    <property type="entry name" value="PEPTIDYL-TRNA HYDROLASE ARFB"/>
    <property type="match status" value="1"/>
</dbReference>
<reference evidence="4" key="1">
    <citation type="submission" date="2020-11" db="EMBL/GenBank/DDBJ databases">
        <title>Genome seq and assembly of Planobacterium sp.</title>
        <authorList>
            <person name="Chhetri G."/>
        </authorList>
    </citation>
    <scope>NUCLEOTIDE SEQUENCE</scope>
    <source>
        <strain evidence="4">GCR5</strain>
    </source>
</reference>
<name>A0A931EBM0_9FLAO</name>
<dbReference type="Gene3D" id="3.30.300.30">
    <property type="match status" value="1"/>
</dbReference>
<evidence type="ECO:0000256" key="1">
    <source>
        <dbReference type="SAM" id="MobiDB-lite"/>
    </source>
</evidence>
<keyword evidence="4" id="KW-0378">Hydrolase</keyword>
<protein>
    <submittedName>
        <fullName evidence="4">Aminoacyl-tRNA hydrolase</fullName>
        <ecNumber evidence="4">3.1.1.29</ecNumber>
    </submittedName>
</protein>
<evidence type="ECO:0000259" key="2">
    <source>
        <dbReference type="Pfam" id="PF00472"/>
    </source>
</evidence>
<evidence type="ECO:0000313" key="5">
    <source>
        <dbReference type="Proteomes" id="UP000694480"/>
    </source>
</evidence>
<dbReference type="GO" id="GO:0043022">
    <property type="term" value="F:ribosome binding"/>
    <property type="evidence" value="ECO:0007669"/>
    <property type="project" value="TreeGrafter"/>
</dbReference>
<evidence type="ECO:0000313" key="4">
    <source>
        <dbReference type="EMBL" id="MBF5027219.1"/>
    </source>
</evidence>
<dbReference type="SUPFAM" id="SSF56801">
    <property type="entry name" value="Acetyl-CoA synthetase-like"/>
    <property type="match status" value="1"/>
</dbReference>
<dbReference type="SUPFAM" id="SSF110916">
    <property type="entry name" value="Peptidyl-tRNA hydrolase domain-like"/>
    <property type="match status" value="1"/>
</dbReference>
<feature type="domain" description="Prokaryotic-type class I peptide chain release factors" evidence="2">
    <location>
        <begin position="361"/>
        <end position="479"/>
    </location>
</feature>
<feature type="domain" description="AMP-dependent synthetase/ligase" evidence="3">
    <location>
        <begin position="42"/>
        <end position="186"/>
    </location>
</feature>
<dbReference type="Gene3D" id="3.40.50.12780">
    <property type="entry name" value="N-terminal domain of ligase-like"/>
    <property type="match status" value="1"/>
</dbReference>
<dbReference type="Proteomes" id="UP000694480">
    <property type="component" value="Unassembled WGS sequence"/>
</dbReference>
<feature type="region of interest" description="Disordered" evidence="1">
    <location>
        <begin position="452"/>
        <end position="486"/>
    </location>
</feature>
<dbReference type="RefSeq" id="WP_194739149.1">
    <property type="nucleotide sequence ID" value="NZ_JADKYY010000005.1"/>
</dbReference>
<dbReference type="InterPro" id="IPR000352">
    <property type="entry name" value="Pep_chain_release_fac_I"/>
</dbReference>
<dbReference type="AlphaFoldDB" id="A0A931EBM0"/>
<keyword evidence="5" id="KW-1185">Reference proteome</keyword>
<dbReference type="InterPro" id="IPR000873">
    <property type="entry name" value="AMP-dep_synth/lig_dom"/>
</dbReference>
<feature type="compositionally biased region" description="Basic and acidic residues" evidence="1">
    <location>
        <begin position="477"/>
        <end position="486"/>
    </location>
</feature>
<dbReference type="NCBIfam" id="NF006718">
    <property type="entry name" value="PRK09256.1"/>
    <property type="match status" value="1"/>
</dbReference>
<organism evidence="4 5">
    <name type="scientific">Planobacterium oryzisoli</name>
    <dbReference type="NCBI Taxonomy" id="2771435"/>
    <lineage>
        <taxon>Bacteria</taxon>
        <taxon>Pseudomonadati</taxon>
        <taxon>Bacteroidota</taxon>
        <taxon>Flavobacteriia</taxon>
        <taxon>Flavobacteriales</taxon>
        <taxon>Weeksellaceae</taxon>
        <taxon>Chryseobacterium group</taxon>
        <taxon>Chryseobacterium</taxon>
    </lineage>
</organism>
<dbReference type="GO" id="GO:0072344">
    <property type="term" value="P:rescue of stalled ribosome"/>
    <property type="evidence" value="ECO:0007669"/>
    <property type="project" value="TreeGrafter"/>
</dbReference>
<comment type="caution">
    <text evidence="4">The sequence shown here is derived from an EMBL/GenBank/DDBJ whole genome shotgun (WGS) entry which is preliminary data.</text>
</comment>
<dbReference type="Gene3D" id="3.30.160.20">
    <property type="match status" value="1"/>
</dbReference>
<dbReference type="InterPro" id="IPR045851">
    <property type="entry name" value="AMP-bd_C_sf"/>
</dbReference>
<dbReference type="GO" id="GO:0004045">
    <property type="term" value="F:peptidyl-tRNA hydrolase activity"/>
    <property type="evidence" value="ECO:0007669"/>
    <property type="project" value="UniProtKB-EC"/>
</dbReference>
<dbReference type="EC" id="3.1.1.29" evidence="4"/>
<dbReference type="PANTHER" id="PTHR47814:SF1">
    <property type="entry name" value="PEPTIDYL-TRNA HYDROLASE ARFB"/>
    <property type="match status" value="1"/>
</dbReference>
<dbReference type="InterPro" id="IPR042099">
    <property type="entry name" value="ANL_N_sf"/>
</dbReference>